<dbReference type="STRING" id="6279.A0A5S6PC11"/>
<dbReference type="OrthoDB" id="5874817at2759"/>
<feature type="compositionally biased region" description="Low complexity" evidence="2">
    <location>
        <begin position="156"/>
        <end position="170"/>
    </location>
</feature>
<evidence type="ECO:0000256" key="1">
    <source>
        <dbReference type="SAM" id="Coils"/>
    </source>
</evidence>
<dbReference type="CTD" id="66058340"/>
<feature type="compositionally biased region" description="Basic and acidic residues" evidence="2">
    <location>
        <begin position="413"/>
        <end position="433"/>
    </location>
</feature>
<keyword evidence="1" id="KW-0175">Coiled coil</keyword>
<feature type="compositionally biased region" description="Acidic residues" evidence="2">
    <location>
        <begin position="741"/>
        <end position="780"/>
    </location>
</feature>
<reference evidence="3" key="2">
    <citation type="submission" date="2019-04" db="EMBL/GenBank/DDBJ databases">
        <authorList>
            <person name="Howe K."/>
            <person name="Paulini M."/>
            <person name="Williams G."/>
        </authorList>
    </citation>
    <scope>NUCLEOTIDE SEQUENCE [LARGE SCALE GENOMIC DNA]</scope>
    <source>
        <strain evidence="3">FR3</strain>
    </source>
</reference>
<reference evidence="4" key="1">
    <citation type="journal article" date="2007" name="Science">
        <title>Draft genome of the filarial nematode parasite Brugia malayi.</title>
        <authorList>
            <person name="Ghedin E."/>
            <person name="Wang S."/>
            <person name="Spiro D."/>
            <person name="Caler E."/>
            <person name="Zhao Q."/>
            <person name="Crabtree J."/>
            <person name="Allen J.E."/>
            <person name="Delcher A.L."/>
            <person name="Guiliano D.B."/>
            <person name="Miranda-Saavedra D."/>
            <person name="Angiuoli S.V."/>
            <person name="Creasy T."/>
            <person name="Amedeo P."/>
            <person name="Haas B."/>
            <person name="El-Sayed N.M."/>
            <person name="Wortman J.R."/>
            <person name="Feldblyum T."/>
            <person name="Tallon L."/>
            <person name="Schatz M."/>
            <person name="Shumway M."/>
            <person name="Koo H."/>
            <person name="Salzberg S.L."/>
            <person name="Schobel S."/>
            <person name="Pertea M."/>
            <person name="Pop M."/>
            <person name="White O."/>
            <person name="Barton G.J."/>
            <person name="Carlow C.K."/>
            <person name="Crawford M.J."/>
            <person name="Daub J."/>
            <person name="Dimmic M.W."/>
            <person name="Estes C.F."/>
            <person name="Foster J.M."/>
            <person name="Ganatra M."/>
            <person name="Gregory W.F."/>
            <person name="Johnson N.M."/>
            <person name="Jin J."/>
            <person name="Komuniecki R."/>
            <person name="Korf I."/>
            <person name="Kumar S."/>
            <person name="Laney S."/>
            <person name="Li B.W."/>
            <person name="Li W."/>
            <person name="Lindblom T.H."/>
            <person name="Lustigman S."/>
            <person name="Ma D."/>
            <person name="Maina C.V."/>
            <person name="Martin D.M."/>
            <person name="McCarter J.P."/>
            <person name="McReynolds L."/>
            <person name="Mitreva M."/>
            <person name="Nutman T.B."/>
            <person name="Parkinson J."/>
            <person name="Peregrin-Alvarez J.M."/>
            <person name="Poole C."/>
            <person name="Ren Q."/>
            <person name="Saunders L."/>
            <person name="Sluder A.E."/>
            <person name="Smith K."/>
            <person name="Stanke M."/>
            <person name="Unnasch T.R."/>
            <person name="Ware J."/>
            <person name="Wei A.D."/>
            <person name="Weil G."/>
            <person name="Williams D.J."/>
            <person name="Zhang Y."/>
            <person name="Williams S.A."/>
            <person name="Fraser-Liggett C."/>
            <person name="Slatko B."/>
            <person name="Blaxter M.L."/>
            <person name="Scott A.L."/>
        </authorList>
    </citation>
    <scope>NUCLEOTIDE SEQUENCE</scope>
    <source>
        <strain evidence="4">FR3</strain>
    </source>
</reference>
<feature type="compositionally biased region" description="Acidic residues" evidence="2">
    <location>
        <begin position="479"/>
        <end position="525"/>
    </location>
</feature>
<feature type="compositionally biased region" description="Acidic residues" evidence="2">
    <location>
        <begin position="716"/>
        <end position="734"/>
    </location>
</feature>
<feature type="compositionally biased region" description="Polar residues" evidence="2">
    <location>
        <begin position="1024"/>
        <end position="1049"/>
    </location>
</feature>
<feature type="coiled-coil region" evidence="1">
    <location>
        <begin position="1203"/>
        <end position="1238"/>
    </location>
</feature>
<feature type="compositionally biased region" description="Polar residues" evidence="2">
    <location>
        <begin position="172"/>
        <end position="181"/>
    </location>
</feature>
<gene>
    <name evidence="3 5" type="primary">Bm1580</name>
    <name evidence="3" type="ORF">BM_BM1580</name>
</gene>
<accession>A0A5S6PC11</accession>
<evidence type="ECO:0000313" key="4">
    <source>
        <dbReference type="Proteomes" id="UP000006672"/>
    </source>
</evidence>
<protein>
    <submittedName>
        <fullName evidence="3 5">Uncharacterized protein</fullName>
    </submittedName>
</protein>
<dbReference type="EMBL" id="CAAKNF010000194">
    <property type="protein sequence ID" value="VIO96911.1"/>
    <property type="molecule type" value="Genomic_DNA"/>
</dbReference>
<dbReference type="RefSeq" id="XP_042936669.1">
    <property type="nucleotide sequence ID" value="XM_043080735.1"/>
</dbReference>
<organism evidence="3">
    <name type="scientific">Brugia malayi</name>
    <name type="common">Filarial nematode worm</name>
    <dbReference type="NCBI Taxonomy" id="6279"/>
    <lineage>
        <taxon>Eukaryota</taxon>
        <taxon>Metazoa</taxon>
        <taxon>Ecdysozoa</taxon>
        <taxon>Nematoda</taxon>
        <taxon>Chromadorea</taxon>
        <taxon>Rhabditida</taxon>
        <taxon>Spirurina</taxon>
        <taxon>Spiruromorpha</taxon>
        <taxon>Filarioidea</taxon>
        <taxon>Onchocercidae</taxon>
        <taxon>Brugia</taxon>
    </lineage>
</organism>
<feature type="region of interest" description="Disordered" evidence="2">
    <location>
        <begin position="1014"/>
        <end position="1054"/>
    </location>
</feature>
<feature type="compositionally biased region" description="Acidic residues" evidence="2">
    <location>
        <begin position="395"/>
        <end position="412"/>
    </location>
</feature>
<evidence type="ECO:0000256" key="2">
    <source>
        <dbReference type="SAM" id="MobiDB-lite"/>
    </source>
</evidence>
<dbReference type="KEGG" id="bmy:BM_BM1580"/>
<dbReference type="WBParaSite" id="Bm1580a.1">
    <property type="protein sequence ID" value="Bm1580a.1"/>
    <property type="gene ID" value="WBGene00221841"/>
</dbReference>
<evidence type="ECO:0000313" key="5">
    <source>
        <dbReference type="WBParaSite" id="Bm1580a.1"/>
    </source>
</evidence>
<feature type="region of interest" description="Disordered" evidence="2">
    <location>
        <begin position="476"/>
        <end position="567"/>
    </location>
</feature>
<accession>A0A4E9FIU4</accession>
<reference evidence="5" key="3">
    <citation type="submission" date="2019-12" db="UniProtKB">
        <authorList>
            <consortium name="WormBaseParasite"/>
        </authorList>
    </citation>
    <scope>IDENTIFICATION</scope>
</reference>
<evidence type="ECO:0000313" key="3">
    <source>
        <dbReference type="EMBL" id="VIO96911.1"/>
    </source>
</evidence>
<sequence>MSTYLNQYTHIPPNYPKLSGRYHKRSNSAESYRLQRTSSSLSSLSALSSLSYSRKFSTMNSYRQQYSSLSSSYHQDVTHPKSNIGLSNRYGSIDRLSSMNHRTYNNFTSNTFTPKRSTSYGSGTKLNDIGGVSSSLRRYDNDYNSVYERRTSYTPSHYSTSGYASSSYGTLPRNNRSQTPSYIGRERNYALNREYKSTLRFSTDREHSQSDDNVKQRLEKFYNRYPKDHEISNNHLINDSKFSANDDEGDEKFSANEIFELKDILRGIAKLNEQDVSEDNKLKKVVCSNENEIISMENASNSIPILKENANQIDSSSLIANQNDAEISTVPINNENFVIKSNETELKCDNDVTEIVELPLFKGLDDQRLECVSDQQYMADNNIQSMKKTGTILEPENEMDDEQLEEEEEEGGEREKEKEEEEKAKEEKKEVENKQNIINRKPPLLLITQPSAQNSPNHLTTEFTFDDNINFGIMKNNDINDDNDDDDDGDDSDDDNDDSDAADDDDDNDDSDAADDDDDNDDSDDGNVIILNAQKDNIENDVSVSETIELQPDASKTEGKPRGDLYPVSLSESRKRFISPIPYYENDFNEEFIVEVPTRNNDNRGRVSEIMAVPAPVLTTSVSYDGTDDWDSTQEESVESLSDYEDIDDFNSEERHSRNRDDLENDDYRPTSSGFGVYFSPISSPIDDYDDIQYRDNIDVGFTLKLVQKAALKETNEDDSLSSSEFYDDSEYEEELCRSDENDDDDVDDDDNSDDNDNDNDNDTTEYTDDEEELDDDTSEDLCITENISIEPLESAAIDSISSISIPPLVSASMQEDDNIEIDEICDEIFDQSFLVPVEILSNVKEIEMEQNKPPEKRREITYAQEIDLQQNAEKASKFSIKKIGKDEAMEQIAEGATEIAIRKMTPQHVIPIEENIEIIEINELKIQMPEQINIIVEENKNEKGINQIEVVPTYVWPTIENYPTDSARTFIERKPCTDWAKKAIILSPKFETAKIQQTQIHFDKEILTINDTTTKSHTDTPTNCTNKTASTGSSRPTSALSTVSSNSGQKEDKSLLRKSVINMAKDDAIKANALQQEKSKQNARRFGIVNALSAKFNSQESKSDAYTYKRSQMLAKKDEERPKRIYAPIIKPIINDNFDKQIEEIRLKMKTGSKMLSSQFTELKKGIAMVADDARRAILEHKHQQLLTEADQTFGKIGDDFQKWKENRIIEHQKELKKQEEKLHREKETKMEKIQNDSIMAQTVNEPKKTVRRLRSSQQVEMANNLPNFATKCKTINSGKNSSSDAQMKMMIKKNVETTEENTPENGITTTKHQLSTMNNCVIISSSNACDNSTSNAKLDSTMSKERKILGSTENREIRKYGTRNKTQELMNFANENEINDEELKIHRQNCIHRRNRYIRKPFDIDILLGYDKENSFEQFEARFAASGRDKRAITDKNDKKAKRRRKESKKIWISELRDIDKIYRTSELRDIINSVRI</sequence>
<dbReference type="GeneID" id="66058340"/>
<dbReference type="Proteomes" id="UP000006672">
    <property type="component" value="Unassembled WGS sequence"/>
</dbReference>
<feature type="compositionally biased region" description="Basic and acidic residues" evidence="2">
    <location>
        <begin position="652"/>
        <end position="669"/>
    </location>
</feature>
<feature type="region of interest" description="Disordered" evidence="2">
    <location>
        <begin position="156"/>
        <end position="189"/>
    </location>
</feature>
<feature type="region of interest" description="Disordered" evidence="2">
    <location>
        <begin position="387"/>
        <end position="443"/>
    </location>
</feature>
<feature type="region of interest" description="Disordered" evidence="2">
    <location>
        <begin position="621"/>
        <end position="681"/>
    </location>
</feature>
<feature type="region of interest" description="Disordered" evidence="2">
    <location>
        <begin position="714"/>
        <end position="781"/>
    </location>
</feature>
<name>A0A4E9FIU4_BRUMA</name>
<proteinExistence type="predicted"/>
<feature type="compositionally biased region" description="Acidic residues" evidence="2">
    <location>
        <begin position="626"/>
        <end position="651"/>
    </location>
</feature>
<dbReference type="AlphaFoldDB" id="A0A4E9FIU4"/>
<feature type="compositionally biased region" description="Low complexity" evidence="2">
    <location>
        <begin position="1014"/>
        <end position="1023"/>
    </location>
</feature>
<keyword evidence="4" id="KW-1185">Reference proteome</keyword>